<evidence type="ECO:0000259" key="1">
    <source>
        <dbReference type="Pfam" id="PF08940"/>
    </source>
</evidence>
<dbReference type="RefSeq" id="WP_380055479.1">
    <property type="nucleotide sequence ID" value="NZ_JBHLTC010000040.1"/>
</dbReference>
<evidence type="ECO:0000313" key="2">
    <source>
        <dbReference type="EMBL" id="MFC0628699.1"/>
    </source>
</evidence>
<gene>
    <name evidence="2" type="ORF">ACFFGN_31830</name>
</gene>
<sequence>MHAEVGDRLRIKGRTVGTSERHCEVLEVRGENGAPPYWVRYSDGHEALVFPGTDCQVEHRTS</sequence>
<feature type="domain" description="DUF1918" evidence="1">
    <location>
        <begin position="1"/>
        <end position="57"/>
    </location>
</feature>
<dbReference type="Pfam" id="PF08940">
    <property type="entry name" value="DUF1918"/>
    <property type="match status" value="1"/>
</dbReference>
<proteinExistence type="predicted"/>
<dbReference type="Gene3D" id="2.30.30.440">
    <property type="entry name" value="Domain of unknown function DUF1918"/>
    <property type="match status" value="1"/>
</dbReference>
<dbReference type="Proteomes" id="UP001589890">
    <property type="component" value="Unassembled WGS sequence"/>
</dbReference>
<reference evidence="2 3" key="1">
    <citation type="submission" date="2024-09" db="EMBL/GenBank/DDBJ databases">
        <authorList>
            <person name="Sun Q."/>
            <person name="Mori K."/>
        </authorList>
    </citation>
    <scope>NUCLEOTIDE SEQUENCE [LARGE SCALE GENOMIC DNA]</scope>
    <source>
        <strain evidence="2 3">CGMCC 1.15906</strain>
    </source>
</reference>
<dbReference type="EMBL" id="JBHLTC010000040">
    <property type="protein sequence ID" value="MFC0628699.1"/>
    <property type="molecule type" value="Genomic_DNA"/>
</dbReference>
<comment type="caution">
    <text evidence="2">The sequence shown here is derived from an EMBL/GenBank/DDBJ whole genome shotgun (WGS) entry which is preliminary data.</text>
</comment>
<keyword evidence="3" id="KW-1185">Reference proteome</keyword>
<name>A0ABV6QVN9_9ACTN</name>
<organism evidence="2 3">
    <name type="scientific">Kribbella deserti</name>
    <dbReference type="NCBI Taxonomy" id="1926257"/>
    <lineage>
        <taxon>Bacteria</taxon>
        <taxon>Bacillati</taxon>
        <taxon>Actinomycetota</taxon>
        <taxon>Actinomycetes</taxon>
        <taxon>Propionibacteriales</taxon>
        <taxon>Kribbellaceae</taxon>
        <taxon>Kribbella</taxon>
    </lineage>
</organism>
<protein>
    <submittedName>
        <fullName evidence="2">DUF1918 domain-containing protein</fullName>
    </submittedName>
</protein>
<accession>A0ABV6QVN9</accession>
<evidence type="ECO:0000313" key="3">
    <source>
        <dbReference type="Proteomes" id="UP001589890"/>
    </source>
</evidence>
<dbReference type="InterPro" id="IPR015035">
    <property type="entry name" value="DUF1918"/>
</dbReference>
<dbReference type="SUPFAM" id="SSF50118">
    <property type="entry name" value="Cell growth inhibitor/plasmid maintenance toxic component"/>
    <property type="match status" value="1"/>
</dbReference>